<reference evidence="2" key="1">
    <citation type="journal article" date="2022" name="Gene">
        <title>A genome-led study on the pathogenesis of Fusobacterium necrophorum infections.</title>
        <authorList>
            <person name="Thapa G."/>
            <person name="Jayal A."/>
            <person name="Sikazwe E."/>
            <person name="Perry T."/>
            <person name="Mohammed Al Balushi A."/>
            <person name="Livingstone P."/>
        </authorList>
    </citation>
    <scope>NUCLEOTIDE SEQUENCE</scope>
    <source>
        <strain evidence="2">BRON_8</strain>
    </source>
</reference>
<comment type="caution">
    <text evidence="2">The sequence shown here is derived from an EMBL/GenBank/DDBJ whole genome shotgun (WGS) entry which is preliminary data.</text>
</comment>
<keyword evidence="3" id="KW-1185">Reference proteome</keyword>
<protein>
    <recommendedName>
        <fullName evidence="4">Nuclease</fullName>
    </recommendedName>
</protein>
<name>A0AAW6WE77_9FUSO</name>
<proteinExistence type="predicted"/>
<organism evidence="2 3">
    <name type="scientific">Fusobacterium necrophorum</name>
    <dbReference type="NCBI Taxonomy" id="859"/>
    <lineage>
        <taxon>Bacteria</taxon>
        <taxon>Fusobacteriati</taxon>
        <taxon>Fusobacteriota</taxon>
        <taxon>Fusobacteriia</taxon>
        <taxon>Fusobacteriales</taxon>
        <taxon>Fusobacteriaceae</taxon>
        <taxon>Fusobacterium</taxon>
    </lineage>
</organism>
<evidence type="ECO:0000256" key="1">
    <source>
        <dbReference type="SAM" id="SignalP"/>
    </source>
</evidence>
<dbReference type="Proteomes" id="UP001173223">
    <property type="component" value="Unassembled WGS sequence"/>
</dbReference>
<gene>
    <name evidence="2" type="ORF">MWG07_11395</name>
</gene>
<accession>A0AAW6WE77</accession>
<dbReference type="AlphaFoldDB" id="A0AAW6WE77"/>
<dbReference type="RefSeq" id="WP_035916459.1">
    <property type="nucleotide sequence ID" value="NZ_FMXX01000039.1"/>
</dbReference>
<dbReference type="EMBL" id="JAMGTK010000027">
    <property type="protein sequence ID" value="MDK4512852.1"/>
    <property type="molecule type" value="Genomic_DNA"/>
</dbReference>
<sequence length="65" mass="7274">MKRLVCVLMLLLSFSVLAETVYITPTGKKYHPSKTCPGLSRAKKIIPIERSEAEARGYTPCKKGY</sequence>
<evidence type="ECO:0000313" key="2">
    <source>
        <dbReference type="EMBL" id="MDK4512852.1"/>
    </source>
</evidence>
<evidence type="ECO:0000313" key="3">
    <source>
        <dbReference type="Proteomes" id="UP001173223"/>
    </source>
</evidence>
<evidence type="ECO:0008006" key="4">
    <source>
        <dbReference type="Google" id="ProtNLM"/>
    </source>
</evidence>
<reference evidence="2" key="2">
    <citation type="submission" date="2022-04" db="EMBL/GenBank/DDBJ databases">
        <authorList>
            <person name="Livingstone P.G."/>
        </authorList>
    </citation>
    <scope>NUCLEOTIDE SEQUENCE</scope>
    <source>
        <strain evidence="2">BRON_8</strain>
    </source>
</reference>
<feature type="signal peptide" evidence="1">
    <location>
        <begin position="1"/>
        <end position="18"/>
    </location>
</feature>
<keyword evidence="1" id="KW-0732">Signal</keyword>
<feature type="chain" id="PRO_5043375432" description="Nuclease" evidence="1">
    <location>
        <begin position="19"/>
        <end position="65"/>
    </location>
</feature>